<gene>
    <name evidence="1" type="ORF">BJ983_000828</name>
</gene>
<dbReference type="RefSeq" id="WP_179792648.1">
    <property type="nucleotide sequence ID" value="NZ_BAABHP010000003.1"/>
</dbReference>
<keyword evidence="2" id="KW-1185">Reference proteome</keyword>
<dbReference type="EC" id="1.14.13.208" evidence="1"/>
<dbReference type="GO" id="GO:0005829">
    <property type="term" value="C:cytosol"/>
    <property type="evidence" value="ECO:0007669"/>
    <property type="project" value="TreeGrafter"/>
</dbReference>
<dbReference type="PANTHER" id="PTHR30458:SF0">
    <property type="entry name" value="1,2-PHENYLACETYL-COA EPOXIDASE, SUBUNIT C"/>
    <property type="match status" value="1"/>
</dbReference>
<dbReference type="EMBL" id="JACCBN010000001">
    <property type="protein sequence ID" value="NYD34726.1"/>
    <property type="molecule type" value="Genomic_DNA"/>
</dbReference>
<dbReference type="Proteomes" id="UP000535890">
    <property type="component" value="Unassembled WGS sequence"/>
</dbReference>
<sequence>MTSARPKIDFDAKIPNNVDLAGDRKLQRALERWQPNFLDWWGDMGPAVDTKDVYLRTAVDVGRDGWAHFDHVPMNEYRWGVFLSEHDPDRTIAFGEHKGEPVWQEVPGEYRADLQRLIVIQGDTEPASVEQQRFLGATAPSLYDMRNLFQVNVEEGRHLWAMVYLLHAYFGRAGREEADQLLARNSGSDDSPRILGAFNEETPDWLSFYMFTYFTDRDGKYQLGTLKESGFDPLSRTCEFMLKEEAHHMFVGTTGIDRVVRRTAELMQTHDTEEVAGAGGIPLTMIQKYINFHYTVSLDLFGNESSTNAANYFTAGIKGRWQEERRDDDHRLTDDASHVDAFRDGQISRNEVPALLALNQDLRHEYINDCRTGLKRWNRILQKAGIDAELYLPHVGFNRQVGAFAGAHITPDGKVIGESDWNARKDAWLPTELDKTHVRSLMHPVLEPGKIASWIAPPSTGINDKPVDFEYVHFH</sequence>
<dbReference type="InterPro" id="IPR017635">
    <property type="entry name" value="Benzoyl_CoA_Oase_BoxB"/>
</dbReference>
<accession>A0A7Y9DSH7</accession>
<comment type="caution">
    <text evidence="1">The sequence shown here is derived from an EMBL/GenBank/DDBJ whole genome shotgun (WGS) entry which is preliminary data.</text>
</comment>
<dbReference type="InterPro" id="IPR009078">
    <property type="entry name" value="Ferritin-like_SF"/>
</dbReference>
<dbReference type="GO" id="GO:0010124">
    <property type="term" value="P:phenylacetate catabolic process"/>
    <property type="evidence" value="ECO:0007669"/>
    <property type="project" value="TreeGrafter"/>
</dbReference>
<dbReference type="AlphaFoldDB" id="A0A7Y9DSH7"/>
<keyword evidence="1" id="KW-0223">Dioxygenase</keyword>
<evidence type="ECO:0000313" key="2">
    <source>
        <dbReference type="Proteomes" id="UP000535890"/>
    </source>
</evidence>
<dbReference type="InterPro" id="IPR012348">
    <property type="entry name" value="RNR-like"/>
</dbReference>
<organism evidence="1 2">
    <name type="scientific">Actinomycetospora corticicola</name>
    <dbReference type="NCBI Taxonomy" id="663602"/>
    <lineage>
        <taxon>Bacteria</taxon>
        <taxon>Bacillati</taxon>
        <taxon>Actinomycetota</taxon>
        <taxon>Actinomycetes</taxon>
        <taxon>Pseudonocardiales</taxon>
        <taxon>Pseudonocardiaceae</taxon>
        <taxon>Actinomycetospora</taxon>
    </lineage>
</organism>
<evidence type="ECO:0000313" key="1">
    <source>
        <dbReference type="EMBL" id="NYD34726.1"/>
    </source>
</evidence>
<proteinExistence type="predicted"/>
<dbReference type="SUPFAM" id="SSF47240">
    <property type="entry name" value="Ferritin-like"/>
    <property type="match status" value="1"/>
</dbReference>
<name>A0A7Y9DSH7_9PSEU</name>
<dbReference type="PANTHER" id="PTHR30458">
    <property type="entry name" value="PHENYLACETIC ACID DEGRADATION PROTEIN PAA"/>
    <property type="match status" value="1"/>
</dbReference>
<dbReference type="Gene3D" id="1.10.620.20">
    <property type="entry name" value="Ribonucleotide Reductase, subunit A"/>
    <property type="match status" value="1"/>
</dbReference>
<keyword evidence="1" id="KW-0560">Oxidoreductase</keyword>
<reference evidence="1 2" key="1">
    <citation type="submission" date="2020-07" db="EMBL/GenBank/DDBJ databases">
        <title>Sequencing the genomes of 1000 actinobacteria strains.</title>
        <authorList>
            <person name="Klenk H.-P."/>
        </authorList>
    </citation>
    <scope>NUCLEOTIDE SEQUENCE [LARGE SCALE GENOMIC DNA]</scope>
    <source>
        <strain evidence="1 2">DSM 45772</strain>
    </source>
</reference>
<dbReference type="InterPro" id="IPR052703">
    <property type="entry name" value="Aromatic_CoA_ox/epox"/>
</dbReference>
<dbReference type="NCBIfam" id="TIGR03225">
    <property type="entry name" value="benzo_boxB"/>
    <property type="match status" value="1"/>
</dbReference>
<protein>
    <submittedName>
        <fullName evidence="1">Benzoyl-CoA 2,3-dioxygenase component B</fullName>
        <ecNumber evidence="1">1.14.13.208</ecNumber>
    </submittedName>
</protein>
<dbReference type="GO" id="GO:0051213">
    <property type="term" value="F:dioxygenase activity"/>
    <property type="evidence" value="ECO:0007669"/>
    <property type="project" value="UniProtKB-KW"/>
</dbReference>